<dbReference type="Proteomes" id="UP000784294">
    <property type="component" value="Unassembled WGS sequence"/>
</dbReference>
<dbReference type="EMBL" id="CAAALY010073053">
    <property type="protein sequence ID" value="VEL25325.1"/>
    <property type="molecule type" value="Genomic_DNA"/>
</dbReference>
<gene>
    <name evidence="1" type="ORF">PXEA_LOCUS18765</name>
</gene>
<protein>
    <submittedName>
        <fullName evidence="1">Uncharacterized protein</fullName>
    </submittedName>
</protein>
<evidence type="ECO:0000313" key="1">
    <source>
        <dbReference type="EMBL" id="VEL25325.1"/>
    </source>
</evidence>
<reference evidence="1" key="1">
    <citation type="submission" date="2018-11" db="EMBL/GenBank/DDBJ databases">
        <authorList>
            <consortium name="Pathogen Informatics"/>
        </authorList>
    </citation>
    <scope>NUCLEOTIDE SEQUENCE</scope>
</reference>
<comment type="caution">
    <text evidence="1">The sequence shown here is derived from an EMBL/GenBank/DDBJ whole genome shotgun (WGS) entry which is preliminary data.</text>
</comment>
<sequence>MKKSRFGICVGWRRYKQAPNLREVRQLKIDSNRSQPKTTLLSAVVSLDEETHLATTILTNQSCHGLFGKKEKRKSLSRLNNRIVHMPFSATSCLQLVRLAICMLTSTKALHCLAFDSAICRHHLRCLASISPCASTLERCISSSNLFQSNPLHKYRSPVAPDSNATVELAQWRRRPHRSEFYGLPQPQPPSAPPLPSGVTVMRQAKTRAADTWAAKWATRYSQLKKRCVCVYGLALKFELAALSAPEVVPLHWRRWQPSRARPRRAKLSIRPGSSYPLGLCTRVRTTVCQSVCQRCLSVRADKCPLPCSMGVQAASAWTAEPGSIDVHARRGQARRLTLARRQHASSFSSALPAHSTPLYALLGYHRA</sequence>
<organism evidence="1 2">
    <name type="scientific">Protopolystoma xenopodis</name>
    <dbReference type="NCBI Taxonomy" id="117903"/>
    <lineage>
        <taxon>Eukaryota</taxon>
        <taxon>Metazoa</taxon>
        <taxon>Spiralia</taxon>
        <taxon>Lophotrochozoa</taxon>
        <taxon>Platyhelminthes</taxon>
        <taxon>Monogenea</taxon>
        <taxon>Polyopisthocotylea</taxon>
        <taxon>Polystomatidea</taxon>
        <taxon>Polystomatidae</taxon>
        <taxon>Protopolystoma</taxon>
    </lineage>
</organism>
<accession>A0A448X0Z9</accession>
<keyword evidence="2" id="KW-1185">Reference proteome</keyword>
<evidence type="ECO:0000313" key="2">
    <source>
        <dbReference type="Proteomes" id="UP000784294"/>
    </source>
</evidence>
<name>A0A448X0Z9_9PLAT</name>
<proteinExistence type="predicted"/>
<dbReference type="AlphaFoldDB" id="A0A448X0Z9"/>